<feature type="domain" description="Endonuclease/exonuclease/phosphatase" evidence="1">
    <location>
        <begin position="4"/>
        <end position="244"/>
    </location>
</feature>
<dbReference type="InterPro" id="IPR036691">
    <property type="entry name" value="Endo/exonu/phosph_ase_sf"/>
</dbReference>
<reference evidence="2" key="1">
    <citation type="submission" date="2020-10" db="EMBL/GenBank/DDBJ databases">
        <authorList>
            <person name="Gilroy R."/>
        </authorList>
    </citation>
    <scope>NUCLEOTIDE SEQUENCE</scope>
    <source>
        <strain evidence="2">ChiSxjej2B14-8506</strain>
    </source>
</reference>
<organism evidence="2 3">
    <name type="scientific">Candidatus Fimadaptatus faecigallinarum</name>
    <dbReference type="NCBI Taxonomy" id="2840814"/>
    <lineage>
        <taxon>Bacteria</taxon>
        <taxon>Bacillati</taxon>
        <taxon>Bacillota</taxon>
        <taxon>Clostridia</taxon>
        <taxon>Eubacteriales</taxon>
        <taxon>Candidatus Fimadaptatus</taxon>
    </lineage>
</organism>
<accession>A0A9D1S4E1</accession>
<comment type="caution">
    <text evidence="2">The sequence shown here is derived from an EMBL/GenBank/DDBJ whole genome shotgun (WGS) entry which is preliminary data.</text>
</comment>
<dbReference type="EMBL" id="DVNK01000014">
    <property type="protein sequence ID" value="HIU46028.1"/>
    <property type="molecule type" value="Genomic_DNA"/>
</dbReference>
<dbReference type="Proteomes" id="UP000824123">
    <property type="component" value="Unassembled WGS sequence"/>
</dbReference>
<dbReference type="PANTHER" id="PTHR12121:SF36">
    <property type="entry name" value="ENDONUCLEASE_EXONUCLEASE_PHOSPHATASE DOMAIN-CONTAINING PROTEIN"/>
    <property type="match status" value="1"/>
</dbReference>
<sequence length="257" mass="28795">MKIATFNLRTDVPGDGENRWQCRKGLVLDRLMAEQPDVVGFQEATPEMAGFLRRYMQGYFCVGCGRERDFTGENNMIAFKLDAYELIALDTFWLSDTPDVPGSRYANQSICPRICTHVVLRRLSDGMQFHAYNTHLDHESDEARVLGAQAILRRIARDLELRPLPLSLTGDMNAAPDSPPLRALLGDARVRLVNQTPNFPASYHAYGTQLDLPQIDFVLTQGFRAVDAPVAWTRAECGRYLSDHSALCANVELCTNA</sequence>
<evidence type="ECO:0000313" key="3">
    <source>
        <dbReference type="Proteomes" id="UP000824123"/>
    </source>
</evidence>
<dbReference type="Gene3D" id="3.60.10.10">
    <property type="entry name" value="Endonuclease/exonuclease/phosphatase"/>
    <property type="match status" value="1"/>
</dbReference>
<keyword evidence="2" id="KW-0378">Hydrolase</keyword>
<dbReference type="PANTHER" id="PTHR12121">
    <property type="entry name" value="CARBON CATABOLITE REPRESSOR PROTEIN 4"/>
    <property type="match status" value="1"/>
</dbReference>
<dbReference type="SUPFAM" id="SSF56219">
    <property type="entry name" value="DNase I-like"/>
    <property type="match status" value="1"/>
</dbReference>
<dbReference type="GO" id="GO:0000175">
    <property type="term" value="F:3'-5'-RNA exonuclease activity"/>
    <property type="evidence" value="ECO:0007669"/>
    <property type="project" value="TreeGrafter"/>
</dbReference>
<name>A0A9D1S4E1_9FIRM</name>
<dbReference type="CDD" id="cd09083">
    <property type="entry name" value="EEP-1"/>
    <property type="match status" value="1"/>
</dbReference>
<evidence type="ECO:0000259" key="1">
    <source>
        <dbReference type="Pfam" id="PF03372"/>
    </source>
</evidence>
<keyword evidence="2" id="KW-0540">Nuclease</keyword>
<dbReference type="GO" id="GO:0004519">
    <property type="term" value="F:endonuclease activity"/>
    <property type="evidence" value="ECO:0007669"/>
    <property type="project" value="UniProtKB-KW"/>
</dbReference>
<protein>
    <submittedName>
        <fullName evidence="2">Endonuclease/exonuclease/phosphatase family protein</fullName>
    </submittedName>
</protein>
<dbReference type="Pfam" id="PF03372">
    <property type="entry name" value="Exo_endo_phos"/>
    <property type="match status" value="1"/>
</dbReference>
<dbReference type="InterPro" id="IPR005135">
    <property type="entry name" value="Endo/exonuclease/phosphatase"/>
</dbReference>
<evidence type="ECO:0000313" key="2">
    <source>
        <dbReference type="EMBL" id="HIU46028.1"/>
    </source>
</evidence>
<keyword evidence="2" id="KW-0255">Endonuclease</keyword>
<dbReference type="AlphaFoldDB" id="A0A9D1S4E1"/>
<proteinExistence type="predicted"/>
<dbReference type="InterPro" id="IPR050410">
    <property type="entry name" value="CCR4/nocturin_mRNA_transcr"/>
</dbReference>
<reference evidence="2" key="2">
    <citation type="journal article" date="2021" name="PeerJ">
        <title>Extensive microbial diversity within the chicken gut microbiome revealed by metagenomics and culture.</title>
        <authorList>
            <person name="Gilroy R."/>
            <person name="Ravi A."/>
            <person name="Getino M."/>
            <person name="Pursley I."/>
            <person name="Horton D.L."/>
            <person name="Alikhan N.F."/>
            <person name="Baker D."/>
            <person name="Gharbi K."/>
            <person name="Hall N."/>
            <person name="Watson M."/>
            <person name="Adriaenssens E.M."/>
            <person name="Foster-Nyarko E."/>
            <person name="Jarju S."/>
            <person name="Secka A."/>
            <person name="Antonio M."/>
            <person name="Oren A."/>
            <person name="Chaudhuri R.R."/>
            <person name="La Ragione R."/>
            <person name="Hildebrand F."/>
            <person name="Pallen M.J."/>
        </authorList>
    </citation>
    <scope>NUCLEOTIDE SEQUENCE</scope>
    <source>
        <strain evidence="2">ChiSxjej2B14-8506</strain>
    </source>
</reference>
<gene>
    <name evidence="2" type="ORF">IAC59_02055</name>
</gene>